<dbReference type="KEGG" id="gfs:119641973"/>
<dbReference type="GO" id="GO:0004812">
    <property type="term" value="F:aminoacyl-tRNA ligase activity"/>
    <property type="evidence" value="ECO:0007669"/>
    <property type="project" value="UniProtKB-KW"/>
</dbReference>
<name>A0A9C5Z7X7_9MUSC</name>
<evidence type="ECO:0000256" key="2">
    <source>
        <dbReference type="ARBA" id="ARBA00022741"/>
    </source>
</evidence>
<accession>A0A9C5Z7X7</accession>
<dbReference type="Proteomes" id="UP000092443">
    <property type="component" value="Unplaced"/>
</dbReference>
<evidence type="ECO:0000256" key="5">
    <source>
        <dbReference type="ARBA" id="ARBA00023146"/>
    </source>
</evidence>
<evidence type="ECO:0000259" key="6">
    <source>
        <dbReference type="Pfam" id="PF09334"/>
    </source>
</evidence>
<dbReference type="InterPro" id="IPR014729">
    <property type="entry name" value="Rossmann-like_a/b/a_fold"/>
</dbReference>
<evidence type="ECO:0000313" key="7">
    <source>
        <dbReference type="Proteomes" id="UP000092443"/>
    </source>
</evidence>
<feature type="domain" description="Methionyl/Leucyl tRNA synthetase" evidence="6">
    <location>
        <begin position="24"/>
        <end position="52"/>
    </location>
</feature>
<dbReference type="SUPFAM" id="SSF52374">
    <property type="entry name" value="Nucleotidylyl transferase"/>
    <property type="match status" value="1"/>
</dbReference>
<organism evidence="7 8">
    <name type="scientific">Glossina fuscipes</name>
    <dbReference type="NCBI Taxonomy" id="7396"/>
    <lineage>
        <taxon>Eukaryota</taxon>
        <taxon>Metazoa</taxon>
        <taxon>Ecdysozoa</taxon>
        <taxon>Arthropoda</taxon>
        <taxon>Hexapoda</taxon>
        <taxon>Insecta</taxon>
        <taxon>Pterygota</taxon>
        <taxon>Neoptera</taxon>
        <taxon>Endopterygota</taxon>
        <taxon>Diptera</taxon>
        <taxon>Brachycera</taxon>
        <taxon>Muscomorpha</taxon>
        <taxon>Hippoboscoidea</taxon>
        <taxon>Glossinidae</taxon>
        <taxon>Glossina</taxon>
    </lineage>
</organism>
<sequence length="70" mass="8073">MLGHKLKLLKIFFRTYSRKLAGNFYVTTPIFYVNGAPQIGHLYTAVIADAIALQYNTLLRPYHFTLSNYC</sequence>
<dbReference type="AlphaFoldDB" id="A0A9C5Z7X7"/>
<gene>
    <name evidence="8" type="primary">LOC119641973</name>
</gene>
<keyword evidence="5" id="KW-0030">Aminoacyl-tRNA synthetase</keyword>
<proteinExistence type="predicted"/>
<evidence type="ECO:0000256" key="1">
    <source>
        <dbReference type="ARBA" id="ARBA00022598"/>
    </source>
</evidence>
<dbReference type="RefSeq" id="XP_037896835.1">
    <property type="nucleotide sequence ID" value="XM_038040907.1"/>
</dbReference>
<keyword evidence="7" id="KW-1185">Reference proteome</keyword>
<dbReference type="Gene3D" id="3.40.50.620">
    <property type="entry name" value="HUPs"/>
    <property type="match status" value="1"/>
</dbReference>
<evidence type="ECO:0000313" key="8">
    <source>
        <dbReference type="RefSeq" id="XP_037896835.1"/>
    </source>
</evidence>
<protein>
    <submittedName>
        <fullName evidence="8">Methionine--tRNA ligase, mitochondrial-like</fullName>
    </submittedName>
</protein>
<keyword evidence="1" id="KW-0436">Ligase</keyword>
<keyword evidence="3" id="KW-0067">ATP-binding</keyword>
<evidence type="ECO:0000256" key="3">
    <source>
        <dbReference type="ARBA" id="ARBA00022840"/>
    </source>
</evidence>
<dbReference type="InterPro" id="IPR015413">
    <property type="entry name" value="Methionyl/Leucyl_tRNA_Synth"/>
</dbReference>
<dbReference type="GeneID" id="119641973"/>
<keyword evidence="4" id="KW-0648">Protein biosynthesis</keyword>
<dbReference type="Pfam" id="PF09334">
    <property type="entry name" value="tRNA-synt_1g"/>
    <property type="match status" value="1"/>
</dbReference>
<keyword evidence="2" id="KW-0547">Nucleotide-binding</keyword>
<dbReference type="GO" id="GO:0005524">
    <property type="term" value="F:ATP binding"/>
    <property type="evidence" value="ECO:0007669"/>
    <property type="project" value="UniProtKB-KW"/>
</dbReference>
<reference evidence="8" key="1">
    <citation type="submission" date="2025-08" db="UniProtKB">
        <authorList>
            <consortium name="RefSeq"/>
        </authorList>
    </citation>
    <scope>IDENTIFICATION</scope>
    <source>
        <tissue evidence="8">Whole body pupa</tissue>
    </source>
</reference>
<dbReference type="GO" id="GO:0006418">
    <property type="term" value="P:tRNA aminoacylation for protein translation"/>
    <property type="evidence" value="ECO:0007669"/>
    <property type="project" value="InterPro"/>
</dbReference>
<evidence type="ECO:0000256" key="4">
    <source>
        <dbReference type="ARBA" id="ARBA00022917"/>
    </source>
</evidence>